<dbReference type="InterPro" id="IPR011992">
    <property type="entry name" value="EF-hand-dom_pair"/>
</dbReference>
<feature type="region of interest" description="Disordered" evidence="1">
    <location>
        <begin position="47"/>
        <end position="66"/>
    </location>
</feature>
<dbReference type="InterPro" id="IPR002048">
    <property type="entry name" value="EF_hand_dom"/>
</dbReference>
<accession>A0A9D1FVP7</accession>
<dbReference type="EMBL" id="DVJO01000100">
    <property type="protein sequence ID" value="HIS82880.1"/>
    <property type="molecule type" value="Genomic_DNA"/>
</dbReference>
<feature type="domain" description="EF-hand" evidence="2">
    <location>
        <begin position="268"/>
        <end position="295"/>
    </location>
</feature>
<feature type="compositionally biased region" description="Low complexity" evidence="1">
    <location>
        <begin position="122"/>
        <end position="132"/>
    </location>
</feature>
<protein>
    <recommendedName>
        <fullName evidence="2">EF-hand domain-containing protein</fullName>
    </recommendedName>
</protein>
<feature type="region of interest" description="Disordered" evidence="1">
    <location>
        <begin position="102"/>
        <end position="134"/>
    </location>
</feature>
<dbReference type="InterPro" id="IPR018247">
    <property type="entry name" value="EF_Hand_1_Ca_BS"/>
</dbReference>
<dbReference type="Gene3D" id="1.10.238.10">
    <property type="entry name" value="EF-hand"/>
    <property type="match status" value="1"/>
</dbReference>
<dbReference type="PROSITE" id="PS00018">
    <property type="entry name" value="EF_HAND_1"/>
    <property type="match status" value="1"/>
</dbReference>
<reference evidence="3" key="2">
    <citation type="journal article" date="2021" name="PeerJ">
        <title>Extensive microbial diversity within the chicken gut microbiome revealed by metagenomics and culture.</title>
        <authorList>
            <person name="Gilroy R."/>
            <person name="Ravi A."/>
            <person name="Getino M."/>
            <person name="Pursley I."/>
            <person name="Horton D.L."/>
            <person name="Alikhan N.F."/>
            <person name="Baker D."/>
            <person name="Gharbi K."/>
            <person name="Hall N."/>
            <person name="Watson M."/>
            <person name="Adriaenssens E.M."/>
            <person name="Foster-Nyarko E."/>
            <person name="Jarju S."/>
            <person name="Secka A."/>
            <person name="Antonio M."/>
            <person name="Oren A."/>
            <person name="Chaudhuri R.R."/>
            <person name="La Ragione R."/>
            <person name="Hildebrand F."/>
            <person name="Pallen M.J."/>
        </authorList>
    </citation>
    <scope>NUCLEOTIDE SEQUENCE</scope>
    <source>
        <strain evidence="3">CHK152-2994</strain>
    </source>
</reference>
<evidence type="ECO:0000313" key="3">
    <source>
        <dbReference type="EMBL" id="HIS82880.1"/>
    </source>
</evidence>
<evidence type="ECO:0000259" key="2">
    <source>
        <dbReference type="PROSITE" id="PS50222"/>
    </source>
</evidence>
<dbReference type="GO" id="GO:0005509">
    <property type="term" value="F:calcium ion binding"/>
    <property type="evidence" value="ECO:0007669"/>
    <property type="project" value="InterPro"/>
</dbReference>
<reference evidence="3" key="1">
    <citation type="submission" date="2020-10" db="EMBL/GenBank/DDBJ databases">
        <authorList>
            <person name="Gilroy R."/>
        </authorList>
    </citation>
    <scope>NUCLEOTIDE SEQUENCE</scope>
    <source>
        <strain evidence="3">CHK152-2994</strain>
    </source>
</reference>
<dbReference type="PROSITE" id="PS50222">
    <property type="entry name" value="EF_HAND_2"/>
    <property type="match status" value="1"/>
</dbReference>
<sequence length="342" mass="37026">MAEIKVTTGQGVTQAIASNLGMSGADVKKVKLSVWQEVMKLVDQNNTQQVKQNKSPTFTGTNDVNKIGDKSSYKSNFLVHPNQVMQIDDSIMGKIKQLLTGKAAETTPTNAVSKTTTANTPAKASDSSKAAAPTLMSSASEANIVAETPLEGSVETGKAADALFNKMGMMEDVKISVISDETSALMSKKNRTPEETQKMLSELHDGMKKLGNSMTKYIDSEFGDGSGKISSEAFLKWQEAGRNEAIKASGLSVTDADKEQFAKDDMVMFNRLDLNKDGKIDNEEMSAFYLAMDFDEKGRSDGAIDTITYNAVGHFTSDPNENNLDAKLKYAYGALYDKQPAE</sequence>
<evidence type="ECO:0000313" key="4">
    <source>
        <dbReference type="Proteomes" id="UP000824139"/>
    </source>
</evidence>
<dbReference type="AlphaFoldDB" id="A0A9D1FVP7"/>
<organism evidence="3 4">
    <name type="scientific">Candidatus Scatenecus faecavium</name>
    <dbReference type="NCBI Taxonomy" id="2840915"/>
    <lineage>
        <taxon>Bacteria</taxon>
        <taxon>Candidatus Scatenecus</taxon>
    </lineage>
</organism>
<evidence type="ECO:0000256" key="1">
    <source>
        <dbReference type="SAM" id="MobiDB-lite"/>
    </source>
</evidence>
<dbReference type="Proteomes" id="UP000824139">
    <property type="component" value="Unassembled WGS sequence"/>
</dbReference>
<dbReference type="SUPFAM" id="SSF47473">
    <property type="entry name" value="EF-hand"/>
    <property type="match status" value="1"/>
</dbReference>
<feature type="compositionally biased region" description="Polar residues" evidence="1">
    <location>
        <begin position="47"/>
        <end position="64"/>
    </location>
</feature>
<proteinExistence type="predicted"/>
<comment type="caution">
    <text evidence="3">The sequence shown here is derived from an EMBL/GenBank/DDBJ whole genome shotgun (WGS) entry which is preliminary data.</text>
</comment>
<name>A0A9D1FVP7_9BACT</name>
<feature type="compositionally biased region" description="Polar residues" evidence="1">
    <location>
        <begin position="106"/>
        <end position="120"/>
    </location>
</feature>
<gene>
    <name evidence="3" type="ORF">IAD41_04665</name>
</gene>